<feature type="region of interest" description="Disordered" evidence="1">
    <location>
        <begin position="36"/>
        <end position="70"/>
    </location>
</feature>
<name>A0A2N9ENQ2_FAGSY</name>
<feature type="compositionally biased region" description="Basic and acidic residues" evidence="1">
    <location>
        <begin position="61"/>
        <end position="70"/>
    </location>
</feature>
<evidence type="ECO:0000313" key="2">
    <source>
        <dbReference type="EMBL" id="SPC76311.1"/>
    </source>
</evidence>
<sequence>MLSMESLSKMSEFGSKHVGRLLCSLDKAVAMTAMGAKGRGGDQHRNNGDSRSFLGLKRWRREGEERREEA</sequence>
<gene>
    <name evidence="2" type="ORF">FSB_LOCUS4193</name>
</gene>
<dbReference type="EMBL" id="OIVN01000212">
    <property type="protein sequence ID" value="SPC76311.1"/>
    <property type="molecule type" value="Genomic_DNA"/>
</dbReference>
<proteinExistence type="predicted"/>
<organism evidence="2">
    <name type="scientific">Fagus sylvatica</name>
    <name type="common">Beechnut</name>
    <dbReference type="NCBI Taxonomy" id="28930"/>
    <lineage>
        <taxon>Eukaryota</taxon>
        <taxon>Viridiplantae</taxon>
        <taxon>Streptophyta</taxon>
        <taxon>Embryophyta</taxon>
        <taxon>Tracheophyta</taxon>
        <taxon>Spermatophyta</taxon>
        <taxon>Magnoliopsida</taxon>
        <taxon>eudicotyledons</taxon>
        <taxon>Gunneridae</taxon>
        <taxon>Pentapetalae</taxon>
        <taxon>rosids</taxon>
        <taxon>fabids</taxon>
        <taxon>Fagales</taxon>
        <taxon>Fagaceae</taxon>
        <taxon>Fagus</taxon>
    </lineage>
</organism>
<protein>
    <submittedName>
        <fullName evidence="2">Uncharacterized protein</fullName>
    </submittedName>
</protein>
<evidence type="ECO:0000256" key="1">
    <source>
        <dbReference type="SAM" id="MobiDB-lite"/>
    </source>
</evidence>
<accession>A0A2N9ENQ2</accession>
<dbReference type="AlphaFoldDB" id="A0A2N9ENQ2"/>
<feature type="compositionally biased region" description="Basic and acidic residues" evidence="1">
    <location>
        <begin position="39"/>
        <end position="48"/>
    </location>
</feature>
<reference evidence="2" key="1">
    <citation type="submission" date="2018-02" db="EMBL/GenBank/DDBJ databases">
        <authorList>
            <person name="Cohen D.B."/>
            <person name="Kent A.D."/>
        </authorList>
    </citation>
    <scope>NUCLEOTIDE SEQUENCE</scope>
</reference>